<dbReference type="SMART" id="SM00448">
    <property type="entry name" value="REC"/>
    <property type="match status" value="1"/>
</dbReference>
<dbReference type="Gene3D" id="3.40.50.2300">
    <property type="match status" value="1"/>
</dbReference>
<dbReference type="AlphaFoldDB" id="A0A918IY75"/>
<sequence length="134" mass="15381">MENSSAYDYAILIDDDRIINLVNEHTIKKNKISKKVRTYLNPLLALQDLDSILIEAENKILILLDLNMPEITGFEFLKRISCMTNKVAVLDILIVSSSIDQNDIEKSLNNPLVRDYIIKPLTIDKLNNIIHNPY</sequence>
<dbReference type="RefSeq" id="WP_051315575.1">
    <property type="nucleotide sequence ID" value="NZ_BMWP01000013.1"/>
</dbReference>
<dbReference type="InterPro" id="IPR011006">
    <property type="entry name" value="CheY-like_superfamily"/>
</dbReference>
<organism evidence="3 4">
    <name type="scientific">Arenibacter certesii</name>
    <dbReference type="NCBI Taxonomy" id="228955"/>
    <lineage>
        <taxon>Bacteria</taxon>
        <taxon>Pseudomonadati</taxon>
        <taxon>Bacteroidota</taxon>
        <taxon>Flavobacteriia</taxon>
        <taxon>Flavobacteriales</taxon>
        <taxon>Flavobacteriaceae</taxon>
        <taxon>Arenibacter</taxon>
    </lineage>
</organism>
<reference evidence="3" key="2">
    <citation type="submission" date="2020-09" db="EMBL/GenBank/DDBJ databases">
        <authorList>
            <person name="Sun Q."/>
            <person name="Kim S."/>
        </authorList>
    </citation>
    <scope>NUCLEOTIDE SEQUENCE</scope>
    <source>
        <strain evidence="3">KCTC 12113</strain>
    </source>
</reference>
<comment type="caution">
    <text evidence="3">The sequence shown here is derived from an EMBL/GenBank/DDBJ whole genome shotgun (WGS) entry which is preliminary data.</text>
</comment>
<dbReference type="Proteomes" id="UP000634668">
    <property type="component" value="Unassembled WGS sequence"/>
</dbReference>
<protein>
    <submittedName>
        <fullName evidence="3">Response regulator</fullName>
    </submittedName>
</protein>
<evidence type="ECO:0000313" key="3">
    <source>
        <dbReference type="EMBL" id="GGW36446.1"/>
    </source>
</evidence>
<reference evidence="3" key="1">
    <citation type="journal article" date="2014" name="Int. J. Syst. Evol. Microbiol.">
        <title>Complete genome sequence of Corynebacterium casei LMG S-19264T (=DSM 44701T), isolated from a smear-ripened cheese.</title>
        <authorList>
            <consortium name="US DOE Joint Genome Institute (JGI-PGF)"/>
            <person name="Walter F."/>
            <person name="Albersmeier A."/>
            <person name="Kalinowski J."/>
            <person name="Ruckert C."/>
        </authorList>
    </citation>
    <scope>NUCLEOTIDE SEQUENCE</scope>
    <source>
        <strain evidence="3">KCTC 12113</strain>
    </source>
</reference>
<dbReference type="InterPro" id="IPR052893">
    <property type="entry name" value="TCS_response_regulator"/>
</dbReference>
<keyword evidence="4" id="KW-1185">Reference proteome</keyword>
<dbReference type="InterPro" id="IPR001789">
    <property type="entry name" value="Sig_transdc_resp-reg_receiver"/>
</dbReference>
<name>A0A918IY75_9FLAO</name>
<dbReference type="SUPFAM" id="SSF52172">
    <property type="entry name" value="CheY-like"/>
    <property type="match status" value="1"/>
</dbReference>
<dbReference type="Pfam" id="PF00072">
    <property type="entry name" value="Response_reg"/>
    <property type="match status" value="1"/>
</dbReference>
<gene>
    <name evidence="3" type="ORF">GCM10007383_21760</name>
</gene>
<dbReference type="GO" id="GO:0000160">
    <property type="term" value="P:phosphorelay signal transduction system"/>
    <property type="evidence" value="ECO:0007669"/>
    <property type="project" value="InterPro"/>
</dbReference>
<dbReference type="PANTHER" id="PTHR44520">
    <property type="entry name" value="RESPONSE REGULATOR RCP1-RELATED"/>
    <property type="match status" value="1"/>
</dbReference>
<proteinExistence type="predicted"/>
<dbReference type="PROSITE" id="PS50110">
    <property type="entry name" value="RESPONSE_REGULATORY"/>
    <property type="match status" value="1"/>
</dbReference>
<evidence type="ECO:0000313" key="4">
    <source>
        <dbReference type="Proteomes" id="UP000634668"/>
    </source>
</evidence>
<accession>A0A918IY75</accession>
<feature type="modified residue" description="4-aspartylphosphate" evidence="1">
    <location>
        <position position="65"/>
    </location>
</feature>
<keyword evidence="1" id="KW-0597">Phosphoprotein</keyword>
<feature type="domain" description="Response regulatory" evidence="2">
    <location>
        <begin position="9"/>
        <end position="134"/>
    </location>
</feature>
<evidence type="ECO:0000256" key="1">
    <source>
        <dbReference type="PROSITE-ProRule" id="PRU00169"/>
    </source>
</evidence>
<dbReference type="EMBL" id="BMWP01000013">
    <property type="protein sequence ID" value="GGW36446.1"/>
    <property type="molecule type" value="Genomic_DNA"/>
</dbReference>
<dbReference type="PANTHER" id="PTHR44520:SF2">
    <property type="entry name" value="RESPONSE REGULATOR RCP1"/>
    <property type="match status" value="1"/>
</dbReference>
<evidence type="ECO:0000259" key="2">
    <source>
        <dbReference type="PROSITE" id="PS50110"/>
    </source>
</evidence>